<sequence length="579" mass="64566">MHQFKNVVTSLALLSVCLPAFASVQPDDLQTVQENTGKFELVGNESAANTTSADTSPISLPCGYRFKRFIWTKVHQSLFLGSNTATTARLPEPAVGSDLVSWQAHNPLLPFSGIYTARTLPTAEDSSSQKLKVAFYSFLRKYFPAASSGLPSIPDGNDRLTSLFPSEYTALLPLLPMPADLKRGQISNDVIGALALEGPLGAYIKHTPSATDNNLYKINLSDYYQFPVKEGLSRLGGIATLRYVPEQNSMETVSIEYEGQIYTKASGEEWKHKQKIMLMGMSTDTTVVRHLLHTHYIVAGTFCAVNNRYLLPNHPLRLLMYPHQYSTLSVNSMNTPLLMANAGSYVPVFFSYDRPTAVNLINQKIGSFNIENMDIERNTTNRGMTITGDAQEGTVNYKYGNNTISLWNIIKKHVGDYIDVYYTNDTAVSEDPQIRQWFNALQQYIPNGITHYAASPTKTNLQRLITTFIYTASVEHEIVGNIEVNYGIWHNLIPSQVPRDINKRPSIDIFHQYMDISFATSAPSIKLTDDFSYLALDDAGKQSFKDFRTALLAYQQALEARGDNTYTVFPLKLEAGTSA</sequence>
<comment type="caution">
    <text evidence="5">The sequence shown here is derived from an EMBL/GenBank/DDBJ whole genome shotgun (WGS) entry which is preliminary data.</text>
</comment>
<proteinExistence type="predicted"/>
<dbReference type="Proteomes" id="UP000293550">
    <property type="component" value="Unassembled WGS sequence"/>
</dbReference>
<dbReference type="GO" id="GO:0034440">
    <property type="term" value="P:lipid oxidation"/>
    <property type="evidence" value="ECO:0007669"/>
    <property type="project" value="InterPro"/>
</dbReference>
<evidence type="ECO:0000256" key="2">
    <source>
        <dbReference type="ARBA" id="ARBA00023002"/>
    </source>
</evidence>
<feature type="chain" id="PRO_5020834014" description="Lipoxygenase domain-containing protein" evidence="3">
    <location>
        <begin position="23"/>
        <end position="579"/>
    </location>
</feature>
<dbReference type="InterPro" id="IPR000907">
    <property type="entry name" value="LipOase"/>
</dbReference>
<dbReference type="PANTHER" id="PTHR11771">
    <property type="entry name" value="LIPOXYGENASE"/>
    <property type="match status" value="1"/>
</dbReference>
<dbReference type="OrthoDB" id="5912511at2"/>
<dbReference type="InterPro" id="IPR036226">
    <property type="entry name" value="LipOase_C_sf"/>
</dbReference>
<dbReference type="EMBL" id="SCFB01000005">
    <property type="protein sequence ID" value="RZI46183.1"/>
    <property type="molecule type" value="Genomic_DNA"/>
</dbReference>
<evidence type="ECO:0000259" key="4">
    <source>
        <dbReference type="PROSITE" id="PS51393"/>
    </source>
</evidence>
<keyword evidence="2" id="KW-0560">Oxidoreductase</keyword>
<accession>A0A4Q7DHF1</accession>
<dbReference type="RefSeq" id="WP_130153935.1">
    <property type="nucleotide sequence ID" value="NZ_SCFB01000005.1"/>
</dbReference>
<dbReference type="GO" id="GO:0016702">
    <property type="term" value="F:oxidoreductase activity, acting on single donors with incorporation of molecular oxygen, incorporation of two atoms of oxygen"/>
    <property type="evidence" value="ECO:0007669"/>
    <property type="project" value="InterPro"/>
</dbReference>
<gene>
    <name evidence="5" type="ORF">EQU50_04405</name>
</gene>
<evidence type="ECO:0000256" key="1">
    <source>
        <dbReference type="ARBA" id="ARBA00022723"/>
    </source>
</evidence>
<evidence type="ECO:0000313" key="6">
    <source>
        <dbReference type="Proteomes" id="UP000293550"/>
    </source>
</evidence>
<dbReference type="AlphaFoldDB" id="A0A4Q7DHF1"/>
<reference evidence="5 6" key="1">
    <citation type="submission" date="2018-10" db="EMBL/GenBank/DDBJ databases">
        <title>An updated phylogeny of the Alphaproteobacteria reveals that the parasitic Rickettsiales and Holosporales have independent origins.</title>
        <authorList>
            <person name="Munoz-Gomez S.A."/>
            <person name="Hess S."/>
            <person name="Burger G."/>
            <person name="Lang B.F."/>
            <person name="Susko E."/>
            <person name="Slamovits C.H."/>
            <person name="Roger A.J."/>
        </authorList>
    </citation>
    <scope>NUCLEOTIDE SEQUENCE [LARGE SCALE GENOMIC DNA]</scope>
    <source>
        <strain evidence="5">HOLO01</strain>
    </source>
</reference>
<evidence type="ECO:0000313" key="5">
    <source>
        <dbReference type="EMBL" id="RZI46183.1"/>
    </source>
</evidence>
<keyword evidence="3" id="KW-0732">Signal</keyword>
<keyword evidence="6" id="KW-1185">Reference proteome</keyword>
<dbReference type="PROSITE" id="PS51393">
    <property type="entry name" value="LIPOXYGENASE_3"/>
    <property type="match status" value="1"/>
</dbReference>
<organism evidence="5 6">
    <name type="scientific">Candidatus Finniella inopinata</name>
    <dbReference type="NCBI Taxonomy" id="1696036"/>
    <lineage>
        <taxon>Bacteria</taxon>
        <taxon>Pseudomonadati</taxon>
        <taxon>Pseudomonadota</taxon>
        <taxon>Alphaproteobacteria</taxon>
        <taxon>Holosporales</taxon>
        <taxon>Candidatus Paracaedibacteraceae</taxon>
        <taxon>Candidatus Finniella</taxon>
    </lineage>
</organism>
<feature type="signal peptide" evidence="3">
    <location>
        <begin position="1"/>
        <end position="22"/>
    </location>
</feature>
<dbReference type="Gene3D" id="1.20.245.10">
    <property type="entry name" value="Lipoxygenase-1, Domain 5"/>
    <property type="match status" value="1"/>
</dbReference>
<dbReference type="Pfam" id="PF00305">
    <property type="entry name" value="Lipoxygenase"/>
    <property type="match status" value="1"/>
</dbReference>
<dbReference type="SUPFAM" id="SSF48484">
    <property type="entry name" value="Lipoxigenase"/>
    <property type="match status" value="1"/>
</dbReference>
<feature type="domain" description="Lipoxygenase" evidence="4">
    <location>
        <begin position="288"/>
        <end position="495"/>
    </location>
</feature>
<dbReference type="GO" id="GO:0046872">
    <property type="term" value="F:metal ion binding"/>
    <property type="evidence" value="ECO:0007669"/>
    <property type="project" value="UniProtKB-KW"/>
</dbReference>
<keyword evidence="1" id="KW-0479">Metal-binding</keyword>
<evidence type="ECO:0000256" key="3">
    <source>
        <dbReference type="SAM" id="SignalP"/>
    </source>
</evidence>
<dbReference type="InterPro" id="IPR013819">
    <property type="entry name" value="LipOase_C"/>
</dbReference>
<protein>
    <recommendedName>
        <fullName evidence="4">Lipoxygenase domain-containing protein</fullName>
    </recommendedName>
</protein>
<name>A0A4Q7DHF1_9PROT</name>